<organism evidence="2 3">
    <name type="scientific">Portunus trituberculatus</name>
    <name type="common">Swimming crab</name>
    <name type="synonym">Neptunus trituberculatus</name>
    <dbReference type="NCBI Taxonomy" id="210409"/>
    <lineage>
        <taxon>Eukaryota</taxon>
        <taxon>Metazoa</taxon>
        <taxon>Ecdysozoa</taxon>
        <taxon>Arthropoda</taxon>
        <taxon>Crustacea</taxon>
        <taxon>Multicrustacea</taxon>
        <taxon>Malacostraca</taxon>
        <taxon>Eumalacostraca</taxon>
        <taxon>Eucarida</taxon>
        <taxon>Decapoda</taxon>
        <taxon>Pleocyemata</taxon>
        <taxon>Brachyura</taxon>
        <taxon>Eubrachyura</taxon>
        <taxon>Portunoidea</taxon>
        <taxon>Portunidae</taxon>
        <taxon>Portuninae</taxon>
        <taxon>Portunus</taxon>
    </lineage>
</organism>
<comment type="caution">
    <text evidence="2">The sequence shown here is derived from an EMBL/GenBank/DDBJ whole genome shotgun (WGS) entry which is preliminary data.</text>
</comment>
<feature type="compositionally biased region" description="Polar residues" evidence="1">
    <location>
        <begin position="42"/>
        <end position="53"/>
    </location>
</feature>
<protein>
    <submittedName>
        <fullName evidence="2">Uncharacterized protein</fullName>
    </submittedName>
</protein>
<evidence type="ECO:0000256" key="1">
    <source>
        <dbReference type="SAM" id="MobiDB-lite"/>
    </source>
</evidence>
<keyword evidence="3" id="KW-1185">Reference proteome</keyword>
<dbReference type="AlphaFoldDB" id="A0A5B7KH99"/>
<gene>
    <name evidence="2" type="ORF">E2C01_100326</name>
</gene>
<reference evidence="2 3" key="1">
    <citation type="submission" date="2019-05" db="EMBL/GenBank/DDBJ databases">
        <title>Another draft genome of Portunus trituberculatus and its Hox gene families provides insights of decapod evolution.</title>
        <authorList>
            <person name="Jeong J.-H."/>
            <person name="Song I."/>
            <person name="Kim S."/>
            <person name="Choi T."/>
            <person name="Kim D."/>
            <person name="Ryu S."/>
            <person name="Kim W."/>
        </authorList>
    </citation>
    <scope>NUCLEOTIDE SEQUENCE [LARGE SCALE GENOMIC DNA]</scope>
    <source>
        <tissue evidence="2">Muscle</tissue>
    </source>
</reference>
<dbReference type="EMBL" id="VSRR010142019">
    <property type="protein sequence ID" value="MPD04628.1"/>
    <property type="molecule type" value="Genomic_DNA"/>
</dbReference>
<dbReference type="Proteomes" id="UP000324222">
    <property type="component" value="Unassembled WGS sequence"/>
</dbReference>
<accession>A0A5B7KH99</accession>
<sequence>MQEDVIHLQMGEKSAKGGQKAKAQWSRCWKQDLVETSERTTRSLSMRGSSSTHQTRRIHRHEQLRQGHAPC</sequence>
<evidence type="ECO:0000313" key="2">
    <source>
        <dbReference type="EMBL" id="MPD04628.1"/>
    </source>
</evidence>
<feature type="region of interest" description="Disordered" evidence="1">
    <location>
        <begin position="1"/>
        <end position="22"/>
    </location>
</feature>
<feature type="region of interest" description="Disordered" evidence="1">
    <location>
        <begin position="39"/>
        <end position="71"/>
    </location>
</feature>
<proteinExistence type="predicted"/>
<name>A0A5B7KH99_PORTR</name>
<evidence type="ECO:0000313" key="3">
    <source>
        <dbReference type="Proteomes" id="UP000324222"/>
    </source>
</evidence>